<dbReference type="InterPro" id="IPR010816">
    <property type="entry name" value="Het-C"/>
</dbReference>
<feature type="non-terminal residue" evidence="1">
    <location>
        <position position="1"/>
    </location>
</feature>
<name>A0A3B0ZYX8_9ZZZZ</name>
<sequence length="990" mass="112216">KNVMLGGQGQVNLIGNVSYTIGGGSIPGAASVTAPLVRQEIEAIVDPNDPEIIDLIWSKKRIAVGEKVELSFTVHKLKPGDTATITISELGAQGNLKEIDNISYELNDGAGHHTLPWQRSAEQIDNDMKADLEADGEISLAYVFDVEVTGVESELSPVLSIADTLDIKKVLEGFQYFAKNMSLDSFASWMRQVFEGDDQFIPESAYYILFKKLQQEPKSLLPPCYVIGSQAIQGDLSGQAGYNDKYKFIVVSRELVLDANSDTEKAMSLYLILLEELGHHLDNLLRVEISKPVVTEKSKWDAGAVFAFSQVKNDIQGQHAYNYAYFEQGNKIRQKLIVPENQFDKNRLMQEQKGWIQLPSGEIQKLHLFDSGDIDDKDNKVSDGIGLSRGSHKTIEKILLQAGKNYTKEVLEQIYFGNWLRDISQLNDATPVGVVVTAIQAKNKYLSNPIKNWFNFGSDEIEFTQETQDKLNKQTAIQVIVDLVAVMAYKEFYPAEKFTADSLDVAGHAYTSYKSMSPEKRTVAMEQYWKEVKNHLSINAHSEDNEKHKKHQLFRELDIYRVDLERLGGYSAAEHIDNLYDPTQAYVPVDDSTTLAKKYIEDTKEFIKKELKLAIEYGPTPDGFRHFGSALHPIEDFFSHSNYLEIKSLTMSFGDSDLEAHIQKNVNPYVPKNKNGIYPLVTGNFLKLDTAMTLVVKLVRFLPDEDKTVALDEFDYGQKLLLLLLRRKGGTWENIANQYESILMSKNYLLNLSAKLKKKFDDIMKKVIKYLKSSILDSVTAMALELLIDGLIYIMREEGIAIPKGIDYDSKHPVMENLWNMVEVLIAEYLSKGKSKEKKKILEKIISISSDLREAIRNKKYEDILKNIFLLGKLYQDFMLDPNSTNPSHTQLAKDYSEHPLHPLAIRLAEASVKDIAIDMHQIWFDGIKDSQIKQEKTELLLDKAAAYLSHPALESRDVSLRAWSDDLIKTWWSFNKKAASPKDPQPHEH</sequence>
<accession>A0A3B0ZYX8</accession>
<organism evidence="1">
    <name type="scientific">hydrothermal vent metagenome</name>
    <dbReference type="NCBI Taxonomy" id="652676"/>
    <lineage>
        <taxon>unclassified sequences</taxon>
        <taxon>metagenomes</taxon>
        <taxon>ecological metagenomes</taxon>
    </lineage>
</organism>
<dbReference type="AlphaFoldDB" id="A0A3B0ZYX8"/>
<dbReference type="Pfam" id="PF07217">
    <property type="entry name" value="Het-C"/>
    <property type="match status" value="2"/>
</dbReference>
<proteinExistence type="predicted"/>
<dbReference type="EMBL" id="UOFS01000031">
    <property type="protein sequence ID" value="VAW96981.1"/>
    <property type="molecule type" value="Genomic_DNA"/>
</dbReference>
<evidence type="ECO:0000313" key="1">
    <source>
        <dbReference type="EMBL" id="VAW96981.1"/>
    </source>
</evidence>
<protein>
    <submittedName>
        <fullName evidence="1">Uncharacterized protein</fullName>
    </submittedName>
</protein>
<gene>
    <name evidence="1" type="ORF">MNBD_GAMMA22-3032</name>
</gene>
<reference evidence="1" key="1">
    <citation type="submission" date="2018-06" db="EMBL/GenBank/DDBJ databases">
        <authorList>
            <person name="Zhirakovskaya E."/>
        </authorList>
    </citation>
    <scope>NUCLEOTIDE SEQUENCE</scope>
</reference>